<feature type="domain" description="Nitroreductase" evidence="6">
    <location>
        <begin position="9"/>
        <end position="197"/>
    </location>
</feature>
<dbReference type="EMBL" id="BSNL01000020">
    <property type="protein sequence ID" value="GLQ29284.1"/>
    <property type="molecule type" value="Genomic_DNA"/>
</dbReference>
<dbReference type="InterPro" id="IPR000415">
    <property type="entry name" value="Nitroreductase-like"/>
</dbReference>
<evidence type="ECO:0000256" key="5">
    <source>
        <dbReference type="ARBA" id="ARBA00023002"/>
    </source>
</evidence>
<evidence type="ECO:0000256" key="4">
    <source>
        <dbReference type="ARBA" id="ARBA00022643"/>
    </source>
</evidence>
<keyword evidence="5" id="KW-0560">Oxidoreductase</keyword>
<dbReference type="CDD" id="cd02136">
    <property type="entry name" value="PnbA_NfnB-like"/>
    <property type="match status" value="1"/>
</dbReference>
<proteinExistence type="inferred from homology"/>
<dbReference type="SUPFAM" id="SSF55469">
    <property type="entry name" value="FMN-dependent nitroreductase-like"/>
    <property type="match status" value="1"/>
</dbReference>
<organism evidence="7 8">
    <name type="scientific">Sulfitobacter pacificus</name>
    <dbReference type="NCBI Taxonomy" id="1499314"/>
    <lineage>
        <taxon>Bacteria</taxon>
        <taxon>Pseudomonadati</taxon>
        <taxon>Pseudomonadota</taxon>
        <taxon>Alphaproteobacteria</taxon>
        <taxon>Rhodobacterales</taxon>
        <taxon>Roseobacteraceae</taxon>
        <taxon>Sulfitobacter</taxon>
    </lineage>
</organism>
<comment type="caution">
    <text evidence="7">The sequence shown here is derived from an EMBL/GenBank/DDBJ whole genome shotgun (WGS) entry which is preliminary data.</text>
</comment>
<comment type="cofactor">
    <cofactor evidence="1">
        <name>FMN</name>
        <dbReference type="ChEBI" id="CHEBI:58210"/>
    </cofactor>
</comment>
<reference evidence="7" key="2">
    <citation type="submission" date="2023-01" db="EMBL/GenBank/DDBJ databases">
        <title>Draft genome sequence of Sulfitobacter pacificus strain NBRC 109915.</title>
        <authorList>
            <person name="Sun Q."/>
            <person name="Mori K."/>
        </authorList>
    </citation>
    <scope>NUCLEOTIDE SEQUENCE</scope>
    <source>
        <strain evidence="7">NBRC 109915</strain>
    </source>
</reference>
<evidence type="ECO:0000256" key="3">
    <source>
        <dbReference type="ARBA" id="ARBA00022630"/>
    </source>
</evidence>
<dbReference type="Proteomes" id="UP001161388">
    <property type="component" value="Unassembled WGS sequence"/>
</dbReference>
<evidence type="ECO:0000313" key="8">
    <source>
        <dbReference type="Proteomes" id="UP001161388"/>
    </source>
</evidence>
<reference evidence="7" key="1">
    <citation type="journal article" date="2014" name="Int. J. Syst. Evol. Microbiol.">
        <title>Complete genome of a new Firmicutes species belonging to the dominant human colonic microbiota ('Ruminococcus bicirculans') reveals two chromosomes and a selective capacity to utilize plant glucans.</title>
        <authorList>
            <consortium name="NISC Comparative Sequencing Program"/>
            <person name="Wegmann U."/>
            <person name="Louis P."/>
            <person name="Goesmann A."/>
            <person name="Henrissat B."/>
            <person name="Duncan S.H."/>
            <person name="Flint H.J."/>
        </authorList>
    </citation>
    <scope>NUCLEOTIDE SEQUENCE</scope>
    <source>
        <strain evidence="7">NBRC 109915</strain>
    </source>
</reference>
<dbReference type="Pfam" id="PF00881">
    <property type="entry name" value="Nitroreductase"/>
    <property type="match status" value="1"/>
</dbReference>
<keyword evidence="4" id="KW-0288">FMN</keyword>
<evidence type="ECO:0000313" key="7">
    <source>
        <dbReference type="EMBL" id="GLQ29284.1"/>
    </source>
</evidence>
<evidence type="ECO:0000256" key="2">
    <source>
        <dbReference type="ARBA" id="ARBA00007118"/>
    </source>
</evidence>
<dbReference type="Gene3D" id="3.40.109.10">
    <property type="entry name" value="NADH Oxidase"/>
    <property type="match status" value="1"/>
</dbReference>
<dbReference type="PANTHER" id="PTHR43673">
    <property type="entry name" value="NAD(P)H NITROREDUCTASE YDGI-RELATED"/>
    <property type="match status" value="1"/>
</dbReference>
<keyword evidence="3" id="KW-0285">Flavoprotein</keyword>
<name>A0ABQ5VQE7_9RHOB</name>
<sequence>MRADLLEILAQRHSIRAYTNDRIERATLERICSAARRAPSGANLQPGKFHVLTGTALQALIDRLLMAQDTGEPISSEYSYFPERMSRALKDRQRRAGYALYEALGIERRDVQGRRAQFARNYAFFGAPVGVVVTIERAMGKGCFMDLGMAIMTFLLSAEDEGLGTSGIGALANYGPIVHEHLNLPEDELAVCGIAVGFPDKDAKVNQFRTERCSLAEFTTFRGFEDI</sequence>
<gene>
    <name evidence="7" type="ORF">GCM10007927_40880</name>
</gene>
<comment type="similarity">
    <text evidence="2">Belongs to the nitroreductase family.</text>
</comment>
<dbReference type="RefSeq" id="WP_284376631.1">
    <property type="nucleotide sequence ID" value="NZ_BSNL01000020.1"/>
</dbReference>
<keyword evidence="8" id="KW-1185">Reference proteome</keyword>
<accession>A0ABQ5VQE7</accession>
<evidence type="ECO:0000256" key="1">
    <source>
        <dbReference type="ARBA" id="ARBA00001917"/>
    </source>
</evidence>
<dbReference type="PANTHER" id="PTHR43673:SF2">
    <property type="entry name" value="NITROREDUCTASE"/>
    <property type="match status" value="1"/>
</dbReference>
<evidence type="ECO:0000259" key="6">
    <source>
        <dbReference type="Pfam" id="PF00881"/>
    </source>
</evidence>
<protein>
    <submittedName>
        <fullName evidence="7">Nitroreductase</fullName>
    </submittedName>
</protein>
<dbReference type="InterPro" id="IPR029479">
    <property type="entry name" value="Nitroreductase"/>
</dbReference>